<feature type="region of interest" description="Disordered" evidence="2">
    <location>
        <begin position="17"/>
        <end position="49"/>
    </location>
</feature>
<evidence type="ECO:0000313" key="4">
    <source>
        <dbReference type="Proteomes" id="UP000440694"/>
    </source>
</evidence>
<protein>
    <submittedName>
        <fullName evidence="3">Cell envelope biogenesis protein LolA</fullName>
    </submittedName>
</protein>
<comment type="caution">
    <text evidence="3">The sequence shown here is derived from an EMBL/GenBank/DDBJ whole genome shotgun (WGS) entry which is preliminary data.</text>
</comment>
<evidence type="ECO:0000256" key="2">
    <source>
        <dbReference type="SAM" id="MobiDB-lite"/>
    </source>
</evidence>
<dbReference type="AlphaFoldDB" id="A0A6I3KMM9"/>
<dbReference type="PANTHER" id="PTHR35869">
    <property type="entry name" value="OUTER-MEMBRANE LIPOPROTEIN CARRIER PROTEIN"/>
    <property type="match status" value="1"/>
</dbReference>
<dbReference type="Pfam" id="PF03548">
    <property type="entry name" value="LolA"/>
    <property type="match status" value="1"/>
</dbReference>
<dbReference type="InterPro" id="IPR004564">
    <property type="entry name" value="OM_lipoprot_carrier_LolA-like"/>
</dbReference>
<feature type="compositionally biased region" description="Pro residues" evidence="2">
    <location>
        <begin position="24"/>
        <end position="41"/>
    </location>
</feature>
<evidence type="ECO:0000313" key="3">
    <source>
        <dbReference type="EMBL" id="MTD95012.1"/>
    </source>
</evidence>
<keyword evidence="4" id="KW-1185">Reference proteome</keyword>
<dbReference type="PANTHER" id="PTHR35869:SF1">
    <property type="entry name" value="OUTER-MEMBRANE LIPOPROTEIN CARRIER PROTEIN"/>
    <property type="match status" value="1"/>
</dbReference>
<reference evidence="3 4" key="1">
    <citation type="submission" date="2019-11" db="EMBL/GenBank/DDBJ databases">
        <title>Identification of a novel strain.</title>
        <authorList>
            <person name="Xu Q."/>
            <person name="Wang G."/>
        </authorList>
    </citation>
    <scope>NUCLEOTIDE SEQUENCE [LARGE SCALE GENOMIC DNA]</scope>
    <source>
        <strain evidence="4">xq</strain>
    </source>
</reference>
<organism evidence="3 4">
    <name type="scientific">Hyphomicrobium album</name>
    <dbReference type="NCBI Taxonomy" id="2665159"/>
    <lineage>
        <taxon>Bacteria</taxon>
        <taxon>Pseudomonadati</taxon>
        <taxon>Pseudomonadota</taxon>
        <taxon>Alphaproteobacteria</taxon>
        <taxon>Hyphomicrobiales</taxon>
        <taxon>Hyphomicrobiaceae</taxon>
        <taxon>Hyphomicrobium</taxon>
    </lineage>
</organism>
<dbReference type="EMBL" id="WMBQ01000001">
    <property type="protein sequence ID" value="MTD95012.1"/>
    <property type="molecule type" value="Genomic_DNA"/>
</dbReference>
<proteinExistence type="predicted"/>
<keyword evidence="1" id="KW-0732">Signal</keyword>
<gene>
    <name evidence="3" type="ORF">GIW81_11785</name>
</gene>
<dbReference type="InterPro" id="IPR029046">
    <property type="entry name" value="LolA/LolB/LppX"/>
</dbReference>
<name>A0A6I3KMM9_9HYPH</name>
<sequence>MATLGLLTGPAGAAAEDAAKPLNVPAPMPASPPKAGDPPSPGSSSAWNAEVAPAKPGEAMTLNPHQTELVHKVSSYFSEINTLQGNFVQTGADNKKMKGKFYVKRPGRFRFDYARPSRQIVVSDGHYLSIQDLDLNNEDRVALDDTPFRLLLRSDVDLVRDAKIMEVQESEDLLVVGLVDKNPDTPGQIKLFLSTKPNLELKEWVTKDAQGLDTRVQVSDLTKSGELDAALFKIQTIGRPMTMP</sequence>
<dbReference type="SUPFAM" id="SSF89392">
    <property type="entry name" value="Prokaryotic lipoproteins and lipoprotein localization factors"/>
    <property type="match status" value="1"/>
</dbReference>
<evidence type="ECO:0000256" key="1">
    <source>
        <dbReference type="ARBA" id="ARBA00022729"/>
    </source>
</evidence>
<dbReference type="Gene3D" id="2.50.20.10">
    <property type="entry name" value="Lipoprotein localisation LolA/LolB/LppX"/>
    <property type="match status" value="1"/>
</dbReference>
<accession>A0A6I3KMM9</accession>
<dbReference type="Proteomes" id="UP000440694">
    <property type="component" value="Unassembled WGS sequence"/>
</dbReference>
<dbReference type="CDD" id="cd16325">
    <property type="entry name" value="LolA"/>
    <property type="match status" value="1"/>
</dbReference>